<dbReference type="AlphaFoldDB" id="A0A3D8IJY4"/>
<feature type="region of interest" description="Disordered" evidence="2">
    <location>
        <begin position="1"/>
        <end position="31"/>
    </location>
</feature>
<dbReference type="OrthoDB" id="5330027at2"/>
<proteinExistence type="predicted"/>
<gene>
    <name evidence="3" type="ORF">CQA53_06960</name>
</gene>
<comment type="caution">
    <text evidence="3">The sequence shown here is derived from an EMBL/GenBank/DDBJ whole genome shotgun (WGS) entry which is preliminary data.</text>
</comment>
<keyword evidence="1" id="KW-0175">Coiled coil</keyword>
<evidence type="ECO:0000313" key="3">
    <source>
        <dbReference type="EMBL" id="RDU64974.1"/>
    </source>
</evidence>
<evidence type="ECO:0008006" key="5">
    <source>
        <dbReference type="Google" id="ProtNLM"/>
    </source>
</evidence>
<dbReference type="Proteomes" id="UP000256379">
    <property type="component" value="Unassembled WGS sequence"/>
</dbReference>
<evidence type="ECO:0000313" key="4">
    <source>
        <dbReference type="Proteomes" id="UP000256379"/>
    </source>
</evidence>
<accession>A0A3D8IJY4</accession>
<dbReference type="EMBL" id="NXLQ01000015">
    <property type="protein sequence ID" value="RDU64974.1"/>
    <property type="molecule type" value="Genomic_DNA"/>
</dbReference>
<feature type="coiled-coil region" evidence="1">
    <location>
        <begin position="57"/>
        <end position="91"/>
    </location>
</feature>
<organism evidence="3 4">
    <name type="scientific">Helicobacter didelphidarum</name>
    <dbReference type="NCBI Taxonomy" id="2040648"/>
    <lineage>
        <taxon>Bacteria</taxon>
        <taxon>Pseudomonadati</taxon>
        <taxon>Campylobacterota</taxon>
        <taxon>Epsilonproteobacteria</taxon>
        <taxon>Campylobacterales</taxon>
        <taxon>Helicobacteraceae</taxon>
        <taxon>Helicobacter</taxon>
    </lineage>
</organism>
<keyword evidence="4" id="KW-1185">Reference proteome</keyword>
<protein>
    <recommendedName>
        <fullName evidence="5">DUF904 domain-containing protein</fullName>
    </recommendedName>
</protein>
<evidence type="ECO:0000256" key="1">
    <source>
        <dbReference type="SAM" id="Coils"/>
    </source>
</evidence>
<name>A0A3D8IJY4_9HELI</name>
<reference evidence="3 4" key="1">
    <citation type="submission" date="2018-04" db="EMBL/GenBank/DDBJ databases">
        <title>Novel Campyloabacter and Helicobacter Species and Strains.</title>
        <authorList>
            <person name="Mannion A.J."/>
            <person name="Shen Z."/>
            <person name="Fox J.G."/>
        </authorList>
    </citation>
    <scope>NUCLEOTIDE SEQUENCE [LARGE SCALE GENOMIC DNA]</scope>
    <source>
        <strain evidence="3 4">MIT 17-337</strain>
    </source>
</reference>
<sequence length="115" mass="13246">MTENHYNTENTSIHTHANTSNIENNSTNKQANSNGVGLLSLINNVRYTLDSRHNKKIEELEFKLLEKEETIAELELEISTIKAQNEEKDIELFKLHEEINAGKQLLTQLLEKLEN</sequence>
<dbReference type="RefSeq" id="WP_115543296.1">
    <property type="nucleotide sequence ID" value="NZ_NXLQ01000015.1"/>
</dbReference>
<evidence type="ECO:0000256" key="2">
    <source>
        <dbReference type="SAM" id="MobiDB-lite"/>
    </source>
</evidence>